<accession>A0A375CSJ6</accession>
<sequence length="70" mass="7712">MSRMVTPIRTLVLGANGAWFELLLFLIAGSDFGRQPTTAAGRNGELALGQGQGTERPLRYDRHSEVRRPT</sequence>
<dbReference type="EMBL" id="OFSP01000080">
    <property type="protein sequence ID" value="SOY78118.1"/>
    <property type="molecule type" value="Genomic_DNA"/>
</dbReference>
<dbReference type="Proteomes" id="UP000256297">
    <property type="component" value="Unassembled WGS sequence"/>
</dbReference>
<dbReference type="AlphaFoldDB" id="A0A375CSJ6"/>
<gene>
    <name evidence="2" type="ORF">CBM2589_U30014</name>
</gene>
<proteinExistence type="predicted"/>
<protein>
    <submittedName>
        <fullName evidence="2">Uncharacterized protein</fullName>
    </submittedName>
</protein>
<evidence type="ECO:0000256" key="1">
    <source>
        <dbReference type="SAM" id="MobiDB-lite"/>
    </source>
</evidence>
<evidence type="ECO:0000313" key="2">
    <source>
        <dbReference type="EMBL" id="SOY78118.1"/>
    </source>
</evidence>
<evidence type="ECO:0000313" key="3">
    <source>
        <dbReference type="Proteomes" id="UP000256297"/>
    </source>
</evidence>
<name>A0A375CSJ6_9BURK</name>
<organism evidence="2 3">
    <name type="scientific">Cupriavidus taiwanensis</name>
    <dbReference type="NCBI Taxonomy" id="164546"/>
    <lineage>
        <taxon>Bacteria</taxon>
        <taxon>Pseudomonadati</taxon>
        <taxon>Pseudomonadota</taxon>
        <taxon>Betaproteobacteria</taxon>
        <taxon>Burkholderiales</taxon>
        <taxon>Burkholderiaceae</taxon>
        <taxon>Cupriavidus</taxon>
    </lineage>
</organism>
<feature type="region of interest" description="Disordered" evidence="1">
    <location>
        <begin position="38"/>
        <end position="70"/>
    </location>
</feature>
<feature type="compositionally biased region" description="Basic and acidic residues" evidence="1">
    <location>
        <begin position="56"/>
        <end position="70"/>
    </location>
</feature>
<reference evidence="3" key="1">
    <citation type="submission" date="2018-01" db="EMBL/GenBank/DDBJ databases">
        <authorList>
            <person name="Gaut B.S."/>
            <person name="Morton B.R."/>
            <person name="Clegg M.T."/>
            <person name="Duvall M.R."/>
        </authorList>
    </citation>
    <scope>NUCLEOTIDE SEQUENCE [LARGE SCALE GENOMIC DNA]</scope>
</reference>
<comment type="caution">
    <text evidence="2">The sequence shown here is derived from an EMBL/GenBank/DDBJ whole genome shotgun (WGS) entry which is preliminary data.</text>
</comment>